<sequence length="235" mass="24484">MTERAQSHVVGVVLLLGLTAIAMGGLTATIGTIVDDQTASADATRVADDLDAALRPVETTGHRSATVSFADGTLGVEDRELRVLDTSGVVATVETDAVVFESEQRRVGAVAGAIIRGRGDNTWLRSTPPITSGPDVLVVGAQRLNGAGSVGGTGGVTTTLRTNVTHDRRALGSGEYRVAIETATPGAFERFAQERGLDATVRDLDGDDVPSVVIEYEGSRTAYLVVHDMRLEVGA</sequence>
<reference evidence="1" key="1">
    <citation type="submission" date="2019-12" db="EMBL/GenBank/DDBJ databases">
        <title>Whole-genome sequence of Halomicrobium mukohataei pws1.</title>
        <authorList>
            <person name="Verma D.K."/>
            <person name="Gopal K."/>
            <person name="Prasad E.S."/>
        </authorList>
    </citation>
    <scope>NUCLEOTIDE SEQUENCE</scope>
    <source>
        <strain evidence="1">Pws1</strain>
    </source>
</reference>
<comment type="caution">
    <text evidence="1">The sequence shown here is derived from an EMBL/GenBank/DDBJ whole genome shotgun (WGS) entry which is preliminary data.</text>
</comment>
<dbReference type="Proteomes" id="UP000608662">
    <property type="component" value="Unassembled WGS sequence"/>
</dbReference>
<proteinExistence type="predicted"/>
<name>A0A847UAD4_9EURY</name>
<dbReference type="EMBL" id="WOYG01000001">
    <property type="protein sequence ID" value="NLV08440.1"/>
    <property type="molecule type" value="Genomic_DNA"/>
</dbReference>
<accession>A0A847UAD4</accession>
<dbReference type="RefSeq" id="WP_170092472.1">
    <property type="nucleotide sequence ID" value="NZ_WOYG01000001.1"/>
</dbReference>
<evidence type="ECO:0000313" key="2">
    <source>
        <dbReference type="Proteomes" id="UP000608662"/>
    </source>
</evidence>
<organism evidence="1 2">
    <name type="scientific">Halomicrobium mukohataei</name>
    <dbReference type="NCBI Taxonomy" id="57705"/>
    <lineage>
        <taxon>Archaea</taxon>
        <taxon>Methanobacteriati</taxon>
        <taxon>Methanobacteriota</taxon>
        <taxon>Stenosarchaea group</taxon>
        <taxon>Halobacteria</taxon>
        <taxon>Halobacteriales</taxon>
        <taxon>Haloarculaceae</taxon>
        <taxon>Halomicrobium</taxon>
    </lineage>
</organism>
<dbReference type="Pfam" id="PF23960">
    <property type="entry name" value="DUF7289"/>
    <property type="match status" value="1"/>
</dbReference>
<dbReference type="OrthoDB" id="282668at2157"/>
<dbReference type="AlphaFoldDB" id="A0A847UAD4"/>
<protein>
    <submittedName>
        <fullName evidence="1">Type IV pilin</fullName>
    </submittedName>
</protein>
<gene>
    <name evidence="1" type="ORF">GOC74_00625</name>
</gene>
<dbReference type="InterPro" id="IPR055713">
    <property type="entry name" value="DUF7289"/>
</dbReference>
<evidence type="ECO:0000313" key="1">
    <source>
        <dbReference type="EMBL" id="NLV08440.1"/>
    </source>
</evidence>